<dbReference type="RefSeq" id="WP_190929406.1">
    <property type="nucleotide sequence ID" value="NZ_JACXJA010000022.1"/>
</dbReference>
<dbReference type="AlphaFoldDB" id="A0A927H0Y8"/>
<gene>
    <name evidence="1" type="ORF">IDH45_17455</name>
</gene>
<dbReference type="EMBL" id="JACXJA010000022">
    <property type="protein sequence ID" value="MBD2863778.1"/>
    <property type="molecule type" value="Genomic_DNA"/>
</dbReference>
<accession>A0A927H0Y8</accession>
<comment type="caution">
    <text evidence="1">The sequence shown here is derived from an EMBL/GenBank/DDBJ whole genome shotgun (WGS) entry which is preliminary data.</text>
</comment>
<name>A0A927H0Y8_9BACL</name>
<sequence length="78" mass="8512">MSYRSVSPHLKSSCYNCRYFQTGGDMLNGLCFYKATEGKVAIGIGTCGHFTMKGGSDLAWRGIARRPGGDMRQATAIR</sequence>
<protein>
    <submittedName>
        <fullName evidence="1">Uncharacterized protein</fullName>
    </submittedName>
</protein>
<reference evidence="1" key="1">
    <citation type="submission" date="2020-09" db="EMBL/GenBank/DDBJ databases">
        <title>A novel bacterium of genus Paenibacillus, isolated from South China Sea.</title>
        <authorList>
            <person name="Huang H."/>
            <person name="Mo K."/>
            <person name="Hu Y."/>
        </authorList>
    </citation>
    <scope>NUCLEOTIDE SEQUENCE</scope>
    <source>
        <strain evidence="1">IB182363</strain>
    </source>
</reference>
<organism evidence="1 2">
    <name type="scientific">Paenibacillus oceani</name>
    <dbReference type="NCBI Taxonomy" id="2772510"/>
    <lineage>
        <taxon>Bacteria</taxon>
        <taxon>Bacillati</taxon>
        <taxon>Bacillota</taxon>
        <taxon>Bacilli</taxon>
        <taxon>Bacillales</taxon>
        <taxon>Paenibacillaceae</taxon>
        <taxon>Paenibacillus</taxon>
    </lineage>
</organism>
<dbReference type="Proteomes" id="UP000639396">
    <property type="component" value="Unassembled WGS sequence"/>
</dbReference>
<evidence type="ECO:0000313" key="1">
    <source>
        <dbReference type="EMBL" id="MBD2863778.1"/>
    </source>
</evidence>
<evidence type="ECO:0000313" key="2">
    <source>
        <dbReference type="Proteomes" id="UP000639396"/>
    </source>
</evidence>
<keyword evidence="2" id="KW-1185">Reference proteome</keyword>
<proteinExistence type="predicted"/>